<dbReference type="GO" id="GO:1902600">
    <property type="term" value="P:proton transmembrane transport"/>
    <property type="evidence" value="ECO:0007669"/>
    <property type="project" value="InterPro"/>
</dbReference>
<dbReference type="InterPro" id="IPR036291">
    <property type="entry name" value="NAD(P)-bd_dom_sf"/>
</dbReference>
<dbReference type="GO" id="GO:0005886">
    <property type="term" value="C:plasma membrane"/>
    <property type="evidence" value="ECO:0007669"/>
    <property type="project" value="TreeGrafter"/>
</dbReference>
<keyword evidence="6" id="KW-0630">Potassium</keyword>
<keyword evidence="4" id="KW-0633">Potassium transport</keyword>
<dbReference type="GO" id="GO:0006813">
    <property type="term" value="P:potassium ion transport"/>
    <property type="evidence" value="ECO:0007669"/>
    <property type="project" value="UniProtKB-KW"/>
</dbReference>
<dbReference type="PANTHER" id="PTHR46157">
    <property type="entry name" value="K(+) EFFLUX ANTIPORTER 3, CHLOROPLASTIC"/>
    <property type="match status" value="1"/>
</dbReference>
<accession>A0A5F0KB69</accession>
<gene>
    <name evidence="13" type="ORF">DRM93_10250</name>
    <name evidence="14" type="ORF">DRM94_10250</name>
</gene>
<evidence type="ECO:0000256" key="4">
    <source>
        <dbReference type="ARBA" id="ARBA00022538"/>
    </source>
</evidence>
<dbReference type="Gene3D" id="1.20.1530.20">
    <property type="match status" value="1"/>
</dbReference>
<dbReference type="Pfam" id="PF00999">
    <property type="entry name" value="Na_H_Exchanger"/>
    <property type="match status" value="1"/>
</dbReference>
<comment type="subcellular location">
    <subcellularLocation>
        <location evidence="1">Membrane</location>
        <topology evidence="1">Multi-pass membrane protein</topology>
    </subcellularLocation>
</comment>
<evidence type="ECO:0000259" key="11">
    <source>
        <dbReference type="PROSITE" id="PS51201"/>
    </source>
</evidence>
<keyword evidence="2" id="KW-0813">Transport</keyword>
<reference evidence="14 16" key="1">
    <citation type="submission" date="2018-06" db="EMBL/GenBank/DDBJ databases">
        <title>Occurrence of a novel blaKPC-2- and qnrS2- harbouring IncP6 plasmid from Aeromonas taiwanensis isolates recovered from the river sediments.</title>
        <authorList>
            <person name="Zheng B."/>
            <person name="Yu X."/>
            <person name="Xiao Y."/>
        </authorList>
    </citation>
    <scope>NUCLEOTIDE SEQUENCE [LARGE SCALE GENOMIC DNA]</scope>
    <source>
        <strain evidence="13 15">1713</strain>
        <strain evidence="14 16">198</strain>
    </source>
</reference>
<evidence type="ECO:0000256" key="7">
    <source>
        <dbReference type="ARBA" id="ARBA00022989"/>
    </source>
</evidence>
<dbReference type="SUPFAM" id="SSF116726">
    <property type="entry name" value="TrkA C-terminal domain-like"/>
    <property type="match status" value="1"/>
</dbReference>
<keyword evidence="3" id="KW-0050">Antiport</keyword>
<feature type="transmembrane region" description="Helical" evidence="10">
    <location>
        <begin position="139"/>
        <end position="162"/>
    </location>
</feature>
<dbReference type="Pfam" id="PF02080">
    <property type="entry name" value="TrkA_C"/>
    <property type="match status" value="1"/>
</dbReference>
<evidence type="ECO:0000256" key="9">
    <source>
        <dbReference type="ARBA" id="ARBA00023136"/>
    </source>
</evidence>
<dbReference type="Proteomes" id="UP000297720">
    <property type="component" value="Unassembled WGS sequence"/>
</dbReference>
<dbReference type="SUPFAM" id="SSF51735">
    <property type="entry name" value="NAD(P)-binding Rossmann-fold domains"/>
    <property type="match status" value="1"/>
</dbReference>
<feature type="domain" description="RCK N-terminal" evidence="11">
    <location>
        <begin position="398"/>
        <end position="515"/>
    </location>
</feature>
<name>A0A5F0KB69_9GAMM</name>
<feature type="transmembrane region" description="Helical" evidence="10">
    <location>
        <begin position="107"/>
        <end position="127"/>
    </location>
</feature>
<feature type="transmembrane region" description="Helical" evidence="10">
    <location>
        <begin position="45"/>
        <end position="65"/>
    </location>
</feature>
<evidence type="ECO:0000256" key="6">
    <source>
        <dbReference type="ARBA" id="ARBA00022958"/>
    </source>
</evidence>
<dbReference type="InterPro" id="IPR006153">
    <property type="entry name" value="Cation/H_exchanger_TM"/>
</dbReference>
<dbReference type="InterPro" id="IPR006037">
    <property type="entry name" value="RCK_C"/>
</dbReference>
<evidence type="ECO:0000313" key="16">
    <source>
        <dbReference type="Proteomes" id="UP000297914"/>
    </source>
</evidence>
<evidence type="ECO:0000313" key="15">
    <source>
        <dbReference type="Proteomes" id="UP000297720"/>
    </source>
</evidence>
<protein>
    <submittedName>
        <fullName evidence="14">Potassium transporter</fullName>
    </submittedName>
</protein>
<evidence type="ECO:0000256" key="5">
    <source>
        <dbReference type="ARBA" id="ARBA00022692"/>
    </source>
</evidence>
<comment type="caution">
    <text evidence="14">The sequence shown here is derived from an EMBL/GenBank/DDBJ whole genome shotgun (WGS) entry which is preliminary data.</text>
</comment>
<evidence type="ECO:0000313" key="14">
    <source>
        <dbReference type="EMBL" id="TFF80534.1"/>
    </source>
</evidence>
<dbReference type="Gene3D" id="3.40.50.720">
    <property type="entry name" value="NAD(P)-binding Rossmann-like Domain"/>
    <property type="match status" value="1"/>
</dbReference>
<dbReference type="Proteomes" id="UP000297914">
    <property type="component" value="Unassembled WGS sequence"/>
</dbReference>
<dbReference type="PROSITE" id="PS51202">
    <property type="entry name" value="RCK_C"/>
    <property type="match status" value="1"/>
</dbReference>
<dbReference type="EMBL" id="QORK01000019">
    <property type="protein sequence ID" value="TFF80534.1"/>
    <property type="molecule type" value="Genomic_DNA"/>
</dbReference>
<proteinExistence type="predicted"/>
<dbReference type="InterPro" id="IPR036721">
    <property type="entry name" value="RCK_C_sf"/>
</dbReference>
<feature type="transmembrane region" description="Helical" evidence="10">
    <location>
        <begin position="182"/>
        <end position="200"/>
    </location>
</feature>
<feature type="transmembrane region" description="Helical" evidence="10">
    <location>
        <begin position="77"/>
        <end position="101"/>
    </location>
</feature>
<dbReference type="OrthoDB" id="9781411at2"/>
<keyword evidence="15" id="KW-1185">Reference proteome</keyword>
<evidence type="ECO:0000256" key="8">
    <source>
        <dbReference type="ARBA" id="ARBA00023065"/>
    </source>
</evidence>
<keyword evidence="7 10" id="KW-1133">Transmembrane helix</keyword>
<evidence type="ECO:0000259" key="12">
    <source>
        <dbReference type="PROSITE" id="PS51202"/>
    </source>
</evidence>
<evidence type="ECO:0000256" key="2">
    <source>
        <dbReference type="ARBA" id="ARBA00022448"/>
    </source>
</evidence>
<dbReference type="Gene3D" id="3.30.70.1450">
    <property type="entry name" value="Regulator of K+ conductance, C-terminal domain"/>
    <property type="match status" value="1"/>
</dbReference>
<feature type="transmembrane region" description="Helical" evidence="10">
    <location>
        <begin position="212"/>
        <end position="230"/>
    </location>
</feature>
<dbReference type="PROSITE" id="PS51201">
    <property type="entry name" value="RCK_N"/>
    <property type="match status" value="1"/>
</dbReference>
<evidence type="ECO:0000256" key="1">
    <source>
        <dbReference type="ARBA" id="ARBA00004141"/>
    </source>
</evidence>
<dbReference type="EMBL" id="QORL01000019">
    <property type="protein sequence ID" value="TFF76105.1"/>
    <property type="molecule type" value="Genomic_DNA"/>
</dbReference>
<feature type="domain" description="RCK C-terminal" evidence="12">
    <location>
        <begin position="562"/>
        <end position="644"/>
    </location>
</feature>
<feature type="transmembrane region" description="Helical" evidence="10">
    <location>
        <begin position="288"/>
        <end position="307"/>
    </location>
</feature>
<dbReference type="Pfam" id="PF02254">
    <property type="entry name" value="TrkA_N"/>
    <property type="match status" value="1"/>
</dbReference>
<evidence type="ECO:0000313" key="13">
    <source>
        <dbReference type="EMBL" id="TFF76105.1"/>
    </source>
</evidence>
<dbReference type="GO" id="GO:0015297">
    <property type="term" value="F:antiporter activity"/>
    <property type="evidence" value="ECO:0007669"/>
    <property type="project" value="UniProtKB-KW"/>
</dbReference>
<evidence type="ECO:0000256" key="3">
    <source>
        <dbReference type="ARBA" id="ARBA00022449"/>
    </source>
</evidence>
<feature type="transmembrane region" description="Helical" evidence="10">
    <location>
        <begin position="351"/>
        <end position="370"/>
    </location>
</feature>
<keyword evidence="8" id="KW-0406">Ion transport</keyword>
<dbReference type="InterPro" id="IPR003148">
    <property type="entry name" value="RCK_N"/>
</dbReference>
<dbReference type="GO" id="GO:0008324">
    <property type="term" value="F:monoatomic cation transmembrane transporter activity"/>
    <property type="evidence" value="ECO:0007669"/>
    <property type="project" value="InterPro"/>
</dbReference>
<organism evidence="14 16">
    <name type="scientific">Aeromonas taiwanensis</name>
    <dbReference type="NCBI Taxonomy" id="633417"/>
    <lineage>
        <taxon>Bacteria</taxon>
        <taxon>Pseudomonadati</taxon>
        <taxon>Pseudomonadota</taxon>
        <taxon>Gammaproteobacteria</taxon>
        <taxon>Aeromonadales</taxon>
        <taxon>Aeromonadaceae</taxon>
        <taxon>Aeromonas</taxon>
    </lineage>
</organism>
<sequence>MLILLLFAVLLVAIFRRLGQPVILAYLFVGMLLGPHGAAIVTGQAMMQTIGELGIVFLMFSLGLEFSLPRLLAMRKLVLGVGSLQVLFTSLLFFLLAWWWGLSLPQSLVVSGTLALSSTAVVIKQLGELKQMHTRRAQLGVSVLLFQDLAVVPLLVMIPILARPEVQGSALLAEVAWASLKGLLALSVLLAVGKWLLPMVFHEVARARSDELFVLCTLLVALLAASLTQWMGLSMALGAFLAGMMLGESHYRHQLEVDIKPFRDVLMGLFFITIGMTMDWTLVAGAWWQLLLCVAGLILCKSLLVLLAGRLMGERKRDAMAAGIMLSQVGEFGFVLLALASHHGLLDHRQVSLLIGIGVISIALTPWLVLRAQGLARSLTDASLLSRSEVAQSGLSKHQHVIIAGFGRTGQTCARFLKLEEIPFLALDLDPERVSEAKQAGEQVAFGDASRRDILLAAGLLRARLVIITFDDRKRVDAMLTLIRELAGDLKVLVRTRDDSFLEHYKQAGAFEVIPESQEGALMLVSHLLVNCDIPIGRVIRRMEHERSSQYRFLHGFYWGGQSAGNLETDQLLERLHPVLLHDQAWAVGRRVRELVLDEVRIKAVHRGERSLEPRADLRLLAGDTLVLFGTAVAMEQAEQRLLEGR</sequence>
<dbReference type="PANTHER" id="PTHR46157:SF4">
    <property type="entry name" value="K(+) EFFLUX ANTIPORTER 3, CHLOROPLASTIC"/>
    <property type="match status" value="1"/>
</dbReference>
<dbReference type="InterPro" id="IPR038770">
    <property type="entry name" value="Na+/solute_symporter_sf"/>
</dbReference>
<keyword evidence="9 10" id="KW-0472">Membrane</keyword>
<dbReference type="AlphaFoldDB" id="A0A5F0KB69"/>
<feature type="transmembrane region" description="Helical" evidence="10">
    <location>
        <begin position="319"/>
        <end position="339"/>
    </location>
</feature>
<evidence type="ECO:0000256" key="10">
    <source>
        <dbReference type="SAM" id="Phobius"/>
    </source>
</evidence>
<keyword evidence="5 10" id="KW-0812">Transmembrane</keyword>